<keyword evidence="4" id="KW-0539">Nucleus</keyword>
<organism evidence="6 7">
    <name type="scientific">Ogataea polymorpha</name>
    <dbReference type="NCBI Taxonomy" id="460523"/>
    <lineage>
        <taxon>Eukaryota</taxon>
        <taxon>Fungi</taxon>
        <taxon>Dikarya</taxon>
        <taxon>Ascomycota</taxon>
        <taxon>Saccharomycotina</taxon>
        <taxon>Pichiomycetes</taxon>
        <taxon>Pichiales</taxon>
        <taxon>Pichiaceae</taxon>
        <taxon>Ogataea</taxon>
    </lineage>
</organism>
<evidence type="ECO:0000256" key="1">
    <source>
        <dbReference type="ARBA" id="ARBA00004123"/>
    </source>
</evidence>
<accession>A0A9P8NTQ7</accession>
<protein>
    <recommendedName>
        <fullName evidence="2">DNA polymerase delta subunit 3</fullName>
    </recommendedName>
</protein>
<feature type="compositionally biased region" description="Basic and acidic residues" evidence="5">
    <location>
        <begin position="154"/>
        <end position="167"/>
    </location>
</feature>
<dbReference type="GO" id="GO:0043625">
    <property type="term" value="C:delta DNA polymerase complex"/>
    <property type="evidence" value="ECO:0007669"/>
    <property type="project" value="InterPro"/>
</dbReference>
<dbReference type="Pfam" id="PF09507">
    <property type="entry name" value="CDC27"/>
    <property type="match status" value="2"/>
</dbReference>
<dbReference type="PANTHER" id="PTHR17598">
    <property type="entry name" value="DNA POLYMERASE DELTA SUBUNIT 3"/>
    <property type="match status" value="1"/>
</dbReference>
<dbReference type="GO" id="GO:1904161">
    <property type="term" value="P:DNA synthesis involved in UV-damage excision repair"/>
    <property type="evidence" value="ECO:0007669"/>
    <property type="project" value="TreeGrafter"/>
</dbReference>
<dbReference type="OrthoDB" id="3993890at2759"/>
<dbReference type="EMBL" id="JAEUBD010001571">
    <property type="protein sequence ID" value="KAH3659022.1"/>
    <property type="molecule type" value="Genomic_DNA"/>
</dbReference>
<dbReference type="Gene3D" id="3.90.1030.20">
    <property type="entry name" value="DNA polymerase delta, p66 (Cdc27) subunit, wHTH domain"/>
    <property type="match status" value="1"/>
</dbReference>
<gene>
    <name evidence="6" type="ORF">OGATHE_006748</name>
</gene>
<dbReference type="PANTHER" id="PTHR17598:SF13">
    <property type="entry name" value="DNA POLYMERASE DELTA SUBUNIT 3"/>
    <property type="match status" value="1"/>
</dbReference>
<evidence type="ECO:0000256" key="2">
    <source>
        <dbReference type="ARBA" id="ARBA00017589"/>
    </source>
</evidence>
<keyword evidence="7" id="KW-1185">Reference proteome</keyword>
<reference evidence="6" key="1">
    <citation type="journal article" date="2021" name="Open Biol.">
        <title>Shared evolutionary footprints suggest mitochondrial oxidative damage underlies multiple complex I losses in fungi.</title>
        <authorList>
            <person name="Schikora-Tamarit M.A."/>
            <person name="Marcet-Houben M."/>
            <person name="Nosek J."/>
            <person name="Gabaldon T."/>
        </authorList>
    </citation>
    <scope>NUCLEOTIDE SEQUENCE</scope>
    <source>
        <strain evidence="6">NCAIM Y.01608</strain>
    </source>
</reference>
<dbReference type="GO" id="GO:0003887">
    <property type="term" value="F:DNA-directed DNA polymerase activity"/>
    <property type="evidence" value="ECO:0007669"/>
    <property type="project" value="TreeGrafter"/>
</dbReference>
<feature type="compositionally biased region" description="Acidic residues" evidence="5">
    <location>
        <begin position="224"/>
        <end position="251"/>
    </location>
</feature>
<dbReference type="InterPro" id="IPR019038">
    <property type="entry name" value="POLD3"/>
</dbReference>
<proteinExistence type="predicted"/>
<dbReference type="GO" id="GO:0006297">
    <property type="term" value="P:nucleotide-excision repair, DNA gap filling"/>
    <property type="evidence" value="ECO:0007669"/>
    <property type="project" value="TreeGrafter"/>
</dbReference>
<feature type="region of interest" description="Disordered" evidence="5">
    <location>
        <begin position="134"/>
        <end position="340"/>
    </location>
</feature>
<keyword evidence="3" id="KW-0235">DNA replication</keyword>
<dbReference type="AlphaFoldDB" id="A0A9P8NTQ7"/>
<evidence type="ECO:0000313" key="6">
    <source>
        <dbReference type="EMBL" id="KAH3659022.1"/>
    </source>
</evidence>
<feature type="compositionally biased region" description="Basic and acidic residues" evidence="5">
    <location>
        <begin position="205"/>
        <end position="216"/>
    </location>
</feature>
<evidence type="ECO:0000313" key="7">
    <source>
        <dbReference type="Proteomes" id="UP000788993"/>
    </source>
</evidence>
<sequence>MFEEINTHLFVEKKPITYKYLARWKDISSNKAKQVLQEFYDQFKHEKPDLSSYYTVTGRAGNMRYVKLVSGQDIEIGKAELEKIDSVSIYSLNMGQVALDTVVAINTTIDKEYTPENCVKWGVIQTSSAQKIAKKQEHETLARPVQRNAMSEPLKTEAKPHEAKPAAKDIGASRLSSLYTSRKKGPEIKQQAKRTLDKPIQSTEPPKKKTKSEVKSKLTKLFENSDDDVDFSDEEPIDEPLDVDIPAETETAEQQQPAKKADKPAEEETSEPATAQVEKNDAPPEPVYDEDGYLVTTKQPSAKRSATHPPAKKGHTISKNTEKANTKKQVSLMSFFGKKN</sequence>
<reference evidence="6" key="2">
    <citation type="submission" date="2021-01" db="EMBL/GenBank/DDBJ databases">
        <authorList>
            <person name="Schikora-Tamarit M.A."/>
        </authorList>
    </citation>
    <scope>NUCLEOTIDE SEQUENCE</scope>
    <source>
        <strain evidence="6">NCAIM Y.01608</strain>
    </source>
</reference>
<dbReference type="Proteomes" id="UP000788993">
    <property type="component" value="Unassembled WGS sequence"/>
</dbReference>
<evidence type="ECO:0000256" key="4">
    <source>
        <dbReference type="ARBA" id="ARBA00023242"/>
    </source>
</evidence>
<evidence type="ECO:0000256" key="3">
    <source>
        <dbReference type="ARBA" id="ARBA00022705"/>
    </source>
</evidence>
<name>A0A9P8NTQ7_9ASCO</name>
<dbReference type="InterPro" id="IPR041913">
    <property type="entry name" value="POLD3_sf"/>
</dbReference>
<comment type="caution">
    <text evidence="6">The sequence shown here is derived from an EMBL/GenBank/DDBJ whole genome shotgun (WGS) entry which is preliminary data.</text>
</comment>
<dbReference type="GO" id="GO:0006271">
    <property type="term" value="P:DNA strand elongation involved in DNA replication"/>
    <property type="evidence" value="ECO:0007669"/>
    <property type="project" value="TreeGrafter"/>
</dbReference>
<comment type="subcellular location">
    <subcellularLocation>
        <location evidence="1">Nucleus</location>
    </subcellularLocation>
</comment>
<evidence type="ECO:0000256" key="5">
    <source>
        <dbReference type="SAM" id="MobiDB-lite"/>
    </source>
</evidence>